<dbReference type="PROSITE" id="PS00107">
    <property type="entry name" value="PROTEIN_KINASE_ATP"/>
    <property type="match status" value="1"/>
</dbReference>
<dbReference type="PANTHER" id="PTHR43289:SF6">
    <property type="entry name" value="SERINE_THREONINE-PROTEIN KINASE NEKL-3"/>
    <property type="match status" value="1"/>
</dbReference>
<dbReference type="InterPro" id="IPR011009">
    <property type="entry name" value="Kinase-like_dom_sf"/>
</dbReference>
<keyword evidence="1" id="KW-0808">Transferase</keyword>
<evidence type="ECO:0000256" key="3">
    <source>
        <dbReference type="ARBA" id="ARBA00022777"/>
    </source>
</evidence>
<protein>
    <recommendedName>
        <fullName evidence="6">Protein kinase domain-containing protein</fullName>
    </recommendedName>
</protein>
<feature type="domain" description="Protein kinase" evidence="6">
    <location>
        <begin position="19"/>
        <end position="277"/>
    </location>
</feature>
<dbReference type="GO" id="GO:0004674">
    <property type="term" value="F:protein serine/threonine kinase activity"/>
    <property type="evidence" value="ECO:0007669"/>
    <property type="project" value="TreeGrafter"/>
</dbReference>
<dbReference type="InterPro" id="IPR008271">
    <property type="entry name" value="Ser/Thr_kinase_AS"/>
</dbReference>
<dbReference type="CDD" id="cd14014">
    <property type="entry name" value="STKc_PknB_like"/>
    <property type="match status" value="1"/>
</dbReference>
<keyword evidence="3" id="KW-0418">Kinase</keyword>
<keyword evidence="2 5" id="KW-0547">Nucleotide-binding</keyword>
<dbReference type="Gene3D" id="1.10.510.10">
    <property type="entry name" value="Transferase(Phosphotransferase) domain 1"/>
    <property type="match status" value="1"/>
</dbReference>
<dbReference type="AlphaFoldDB" id="A0A3E1BPH6"/>
<comment type="caution">
    <text evidence="7">The sequence shown here is derived from an EMBL/GenBank/DDBJ whole genome shotgun (WGS) entry which is preliminary data.</text>
</comment>
<dbReference type="SUPFAM" id="SSF56112">
    <property type="entry name" value="Protein kinase-like (PK-like)"/>
    <property type="match status" value="1"/>
</dbReference>
<name>A0A3E1BPH6_RHILT</name>
<evidence type="ECO:0000256" key="4">
    <source>
        <dbReference type="ARBA" id="ARBA00022840"/>
    </source>
</evidence>
<evidence type="ECO:0000256" key="5">
    <source>
        <dbReference type="PROSITE-ProRule" id="PRU10141"/>
    </source>
</evidence>
<organism evidence="7 8">
    <name type="scientific">Rhizobium leguminosarum bv. trifolii</name>
    <dbReference type="NCBI Taxonomy" id="386"/>
    <lineage>
        <taxon>Bacteria</taxon>
        <taxon>Pseudomonadati</taxon>
        <taxon>Pseudomonadota</taxon>
        <taxon>Alphaproteobacteria</taxon>
        <taxon>Hyphomicrobiales</taxon>
        <taxon>Rhizobiaceae</taxon>
        <taxon>Rhizobium/Agrobacterium group</taxon>
        <taxon>Rhizobium</taxon>
    </lineage>
</organism>
<sequence>MSSVAPLTFQPGQIVLNKYEIIRQLGSGQFGDVFHVVNRNLGRESALKLVRVANPVEHRAVVEAQAQSLCGHDHVVKVLTADVFDGAVLIEMEYLDGGSLADRLQQEFVPVIETIGYMKQILFALEHAHNRGIVHRDVKPGNIMLTGGIARLSDFGTVIHPKSGVSVTDMFYRPHASPEAFNNREFSPASDVFAAGMTLLRAVNNMTGWDAVLGSAGWPALVKEGKLANQIGFADHVPSKLKRIIRKATNPIVGERYPTAAALRQELERLRPARRWIRLNDNEWTCIFQGREERAIFQPGIKPSVEYTIGGRRHRKDCQSYRTEREARTRLADLVARSTLA</sequence>
<reference evidence="7 8" key="1">
    <citation type="submission" date="2017-03" db="EMBL/GenBank/DDBJ databases">
        <title>Genome analysis of Rhizobial strains effectives or ineffectives for nitrogen fixation isolated from bean seeds.</title>
        <authorList>
            <person name="Peralta H."/>
            <person name="Aguilar-Vera A."/>
            <person name="Mora Y."/>
            <person name="Vargas-Lagunas C."/>
            <person name="Girard L."/>
            <person name="Mora J."/>
        </authorList>
    </citation>
    <scope>NUCLEOTIDE SEQUENCE [LARGE SCALE GENOMIC DNA]</scope>
    <source>
        <strain evidence="7 8">CCGM5</strain>
    </source>
</reference>
<dbReference type="PROSITE" id="PS50011">
    <property type="entry name" value="PROTEIN_KINASE_DOM"/>
    <property type="match status" value="1"/>
</dbReference>
<dbReference type="GO" id="GO:0005524">
    <property type="term" value="F:ATP binding"/>
    <property type="evidence" value="ECO:0007669"/>
    <property type="project" value="UniProtKB-UniRule"/>
</dbReference>
<dbReference type="PROSITE" id="PS00108">
    <property type="entry name" value="PROTEIN_KINASE_ST"/>
    <property type="match status" value="1"/>
</dbReference>
<dbReference type="Pfam" id="PF00069">
    <property type="entry name" value="Pkinase"/>
    <property type="match status" value="1"/>
</dbReference>
<gene>
    <name evidence="7" type="ORF">B5K10_09565</name>
</gene>
<dbReference type="InterPro" id="IPR000719">
    <property type="entry name" value="Prot_kinase_dom"/>
</dbReference>
<dbReference type="EMBL" id="NAOO01000010">
    <property type="protein sequence ID" value="RFB95804.1"/>
    <property type="molecule type" value="Genomic_DNA"/>
</dbReference>
<evidence type="ECO:0000313" key="8">
    <source>
        <dbReference type="Proteomes" id="UP000256748"/>
    </source>
</evidence>
<feature type="binding site" evidence="5">
    <location>
        <position position="48"/>
    </location>
    <ligand>
        <name>ATP</name>
        <dbReference type="ChEBI" id="CHEBI:30616"/>
    </ligand>
</feature>
<evidence type="ECO:0000256" key="2">
    <source>
        <dbReference type="ARBA" id="ARBA00022741"/>
    </source>
</evidence>
<proteinExistence type="predicted"/>
<evidence type="ECO:0000256" key="1">
    <source>
        <dbReference type="ARBA" id="ARBA00022679"/>
    </source>
</evidence>
<dbReference type="SMART" id="SM00220">
    <property type="entry name" value="S_TKc"/>
    <property type="match status" value="1"/>
</dbReference>
<accession>A0A3E1BPH6</accession>
<dbReference type="Gene3D" id="3.30.200.20">
    <property type="entry name" value="Phosphorylase Kinase, domain 1"/>
    <property type="match status" value="1"/>
</dbReference>
<evidence type="ECO:0000259" key="6">
    <source>
        <dbReference type="PROSITE" id="PS50011"/>
    </source>
</evidence>
<evidence type="ECO:0000313" key="7">
    <source>
        <dbReference type="EMBL" id="RFB95804.1"/>
    </source>
</evidence>
<dbReference type="Proteomes" id="UP000256748">
    <property type="component" value="Unassembled WGS sequence"/>
</dbReference>
<dbReference type="InterPro" id="IPR017441">
    <property type="entry name" value="Protein_kinase_ATP_BS"/>
</dbReference>
<keyword evidence="4 5" id="KW-0067">ATP-binding</keyword>
<dbReference type="RefSeq" id="WP_116273150.1">
    <property type="nucleotide sequence ID" value="NZ_KZ859521.1"/>
</dbReference>
<dbReference type="PANTHER" id="PTHR43289">
    <property type="entry name" value="MITOGEN-ACTIVATED PROTEIN KINASE KINASE KINASE 20-RELATED"/>
    <property type="match status" value="1"/>
</dbReference>